<dbReference type="EMBL" id="JACHWP010000001">
    <property type="protein sequence ID" value="MBB3022814.1"/>
    <property type="molecule type" value="Genomic_DNA"/>
</dbReference>
<evidence type="ECO:0000256" key="1">
    <source>
        <dbReference type="SAM" id="MobiDB-lite"/>
    </source>
</evidence>
<name>A0A839QR77_9MICO</name>
<comment type="caution">
    <text evidence="2">The sequence shown here is derived from an EMBL/GenBank/DDBJ whole genome shotgun (WGS) entry which is preliminary data.</text>
</comment>
<gene>
    <name evidence="2" type="ORF">FHX50_001062</name>
</gene>
<keyword evidence="3" id="KW-1185">Reference proteome</keyword>
<protein>
    <submittedName>
        <fullName evidence="2">Uncharacterized protein</fullName>
    </submittedName>
</protein>
<dbReference type="Proteomes" id="UP000568050">
    <property type="component" value="Unassembled WGS sequence"/>
</dbReference>
<accession>A0A839QR77</accession>
<reference evidence="2 3" key="1">
    <citation type="submission" date="2020-08" db="EMBL/GenBank/DDBJ databases">
        <title>Sequencing the genomes of 1000 actinobacteria strains.</title>
        <authorList>
            <person name="Klenk H.-P."/>
        </authorList>
    </citation>
    <scope>NUCLEOTIDE SEQUENCE [LARGE SCALE GENOMIC DNA]</scope>
    <source>
        <strain evidence="2 3">DSM 23040</strain>
    </source>
</reference>
<evidence type="ECO:0000313" key="3">
    <source>
        <dbReference type="Proteomes" id="UP000568050"/>
    </source>
</evidence>
<sequence length="102" mass="11072">MTELLAPADHGPVEHVAGLDALVPAEVLLEVDEDLRHHPVDAVPRLGDISGDDIGAQHPDDRSEQVVVDDLSDPEGGVLVADAREEIARVRLGGRMMRLRTW</sequence>
<organism evidence="2 3">
    <name type="scientific">Helcobacillus massiliensis</name>
    <dbReference type="NCBI Taxonomy" id="521392"/>
    <lineage>
        <taxon>Bacteria</taxon>
        <taxon>Bacillati</taxon>
        <taxon>Actinomycetota</taxon>
        <taxon>Actinomycetes</taxon>
        <taxon>Micrococcales</taxon>
        <taxon>Dermabacteraceae</taxon>
        <taxon>Helcobacillus</taxon>
    </lineage>
</organism>
<proteinExistence type="predicted"/>
<evidence type="ECO:0000313" key="2">
    <source>
        <dbReference type="EMBL" id="MBB3022814.1"/>
    </source>
</evidence>
<dbReference type="AlphaFoldDB" id="A0A839QR77"/>
<dbReference type="RefSeq" id="WP_183375138.1">
    <property type="nucleotide sequence ID" value="NZ_CBCSFZ010000022.1"/>
</dbReference>
<feature type="region of interest" description="Disordered" evidence="1">
    <location>
        <begin position="42"/>
        <end position="73"/>
    </location>
</feature>